<organism evidence="1 2">
    <name type="scientific">Vitis vinifera</name>
    <name type="common">Grape</name>
    <dbReference type="NCBI Taxonomy" id="29760"/>
    <lineage>
        <taxon>Eukaryota</taxon>
        <taxon>Viridiplantae</taxon>
        <taxon>Streptophyta</taxon>
        <taxon>Embryophyta</taxon>
        <taxon>Tracheophyta</taxon>
        <taxon>Spermatophyta</taxon>
        <taxon>Magnoliopsida</taxon>
        <taxon>eudicotyledons</taxon>
        <taxon>Gunneridae</taxon>
        <taxon>Pentapetalae</taxon>
        <taxon>rosids</taxon>
        <taxon>Vitales</taxon>
        <taxon>Vitaceae</taxon>
        <taxon>Viteae</taxon>
        <taxon>Vitis</taxon>
    </lineage>
</organism>
<dbReference type="EMBL" id="QGNW01001303">
    <property type="protein sequence ID" value="RVW46417.1"/>
    <property type="molecule type" value="Genomic_DNA"/>
</dbReference>
<accession>A0A438EFC7</accession>
<dbReference type="Proteomes" id="UP000288805">
    <property type="component" value="Unassembled WGS sequence"/>
</dbReference>
<name>A0A438EFC7_VITVI</name>
<dbReference type="AlphaFoldDB" id="A0A438EFC7"/>
<comment type="caution">
    <text evidence="1">The sequence shown here is derived from an EMBL/GenBank/DDBJ whole genome shotgun (WGS) entry which is preliminary data.</text>
</comment>
<evidence type="ECO:0000313" key="1">
    <source>
        <dbReference type="EMBL" id="RVW46417.1"/>
    </source>
</evidence>
<evidence type="ECO:0000313" key="2">
    <source>
        <dbReference type="Proteomes" id="UP000288805"/>
    </source>
</evidence>
<reference evidence="1 2" key="1">
    <citation type="journal article" date="2018" name="PLoS Genet.">
        <title>Population sequencing reveals clonal diversity and ancestral inbreeding in the grapevine cultivar Chardonnay.</title>
        <authorList>
            <person name="Roach M.J."/>
            <person name="Johnson D.L."/>
            <person name="Bohlmann J."/>
            <person name="van Vuuren H.J."/>
            <person name="Jones S.J."/>
            <person name="Pretorius I.S."/>
            <person name="Schmidt S.A."/>
            <person name="Borneman A.R."/>
        </authorList>
    </citation>
    <scope>NUCLEOTIDE SEQUENCE [LARGE SCALE GENOMIC DNA]</scope>
    <source>
        <strain evidence="2">cv. Chardonnay</strain>
        <tissue evidence="1">Leaf</tissue>
    </source>
</reference>
<proteinExistence type="predicted"/>
<gene>
    <name evidence="1" type="ORF">CK203_081709</name>
</gene>
<protein>
    <submittedName>
        <fullName evidence="1">Uncharacterized protein</fullName>
    </submittedName>
</protein>
<sequence>MEVVCSWCTGSYRSKSGWVWLIPLSSPNDAAVEESSSKMRLFQKFSSSSKTRLFQKFSRCGSSLEGASDAENAPRGGSIVVRLVLDAWCGYGEFLSTCSRVGTFWERNEISVHGAAPSMHGAVASIFFLNGFPHVPEWYRCTLSSSEEMTLLFLKGRLHLFLSFNGAATPCTPLPTERTNSFQTTSLYFFLGAVVDLLFSSPVTVMEDTLESCHFLQRILSSSMVPLTLSIWKKSLTSLEKTRNLPHQSNMIRTPILNLAFIPSLYTPNIFFSPAKISFGHLEYRDQRMLILFLCRVKGPSTSPTNLADYQDIFSLPSTSI</sequence>